<comment type="caution">
    <text evidence="3">The sequence shown here is derived from an EMBL/GenBank/DDBJ whole genome shotgun (WGS) entry which is preliminary data.</text>
</comment>
<keyword evidence="4" id="KW-1185">Reference proteome</keyword>
<dbReference type="EMBL" id="CADIKR010000006">
    <property type="protein sequence ID" value="CAB3901707.1"/>
    <property type="molecule type" value="Genomic_DNA"/>
</dbReference>
<dbReference type="PANTHER" id="PTHR43441">
    <property type="entry name" value="RIBOSOMAL-PROTEIN-SERINE ACETYLTRANSFERASE"/>
    <property type="match status" value="1"/>
</dbReference>
<sequence length="262" mass="28785">MQPRTNDFQQPIGPALPGWTTRPRPPLAPAVGRYCRLEPLSAERHAADLYQAFSQAPDDSDWTYMGVGPFADEAAYRTFAEAAQSSPDPMHHAIIDLATGRAVGTLALMRIDAPNGVIEVGFVSYSRQLKRTRIATEAQFLLMRRAFDELGYRRYEWKCDSLNAPSRAAALRLGFTFEGIFRQATVYKGRSRDTAWFSIIDSEWPARRAAYERWLSPDNFDADGKQRQGLAALIAAEAAAGVGNDVAGNRRGNGAGDPAACA</sequence>
<evidence type="ECO:0000259" key="2">
    <source>
        <dbReference type="PROSITE" id="PS51186"/>
    </source>
</evidence>
<dbReference type="InterPro" id="IPR016181">
    <property type="entry name" value="Acyl_CoA_acyltransferase"/>
</dbReference>
<name>A0ABM8LII8_9BURK</name>
<dbReference type="RefSeq" id="WP_180100195.1">
    <property type="nucleotide sequence ID" value="NZ_CADIKR010000006.1"/>
</dbReference>
<organism evidence="3 4">
    <name type="scientific">Achromobacter mucicolens</name>
    <dbReference type="NCBI Taxonomy" id="1389922"/>
    <lineage>
        <taxon>Bacteria</taxon>
        <taxon>Pseudomonadati</taxon>
        <taxon>Pseudomonadota</taxon>
        <taxon>Betaproteobacteria</taxon>
        <taxon>Burkholderiales</taxon>
        <taxon>Alcaligenaceae</taxon>
        <taxon>Achromobacter</taxon>
    </lineage>
</organism>
<dbReference type="Gene3D" id="3.40.630.30">
    <property type="match status" value="1"/>
</dbReference>
<dbReference type="PROSITE" id="PS51186">
    <property type="entry name" value="GNAT"/>
    <property type="match status" value="1"/>
</dbReference>
<dbReference type="Proteomes" id="UP000507140">
    <property type="component" value="Unassembled WGS sequence"/>
</dbReference>
<dbReference type="InterPro" id="IPR051908">
    <property type="entry name" value="Ribosomal_N-acetyltransferase"/>
</dbReference>
<evidence type="ECO:0000313" key="3">
    <source>
        <dbReference type="EMBL" id="CAB3901707.1"/>
    </source>
</evidence>
<reference evidence="3 4" key="1">
    <citation type="submission" date="2020-04" db="EMBL/GenBank/DDBJ databases">
        <authorList>
            <person name="De Canck E."/>
        </authorList>
    </citation>
    <scope>NUCLEOTIDE SEQUENCE [LARGE SCALE GENOMIC DNA]</scope>
    <source>
        <strain evidence="3 4">LMG 3415</strain>
    </source>
</reference>
<proteinExistence type="predicted"/>
<gene>
    <name evidence="3" type="ORF">LMG3415_04499</name>
</gene>
<protein>
    <recommendedName>
        <fullName evidence="2">N-acetyltransferase domain-containing protein</fullName>
    </recommendedName>
</protein>
<dbReference type="PANTHER" id="PTHR43441:SF2">
    <property type="entry name" value="FAMILY ACETYLTRANSFERASE, PUTATIVE (AFU_ORTHOLOGUE AFUA_7G00850)-RELATED"/>
    <property type="match status" value="1"/>
</dbReference>
<feature type="region of interest" description="Disordered" evidence="1">
    <location>
        <begin position="1"/>
        <end position="23"/>
    </location>
</feature>
<dbReference type="InterPro" id="IPR000182">
    <property type="entry name" value="GNAT_dom"/>
</dbReference>
<feature type="domain" description="N-acetyltransferase" evidence="2">
    <location>
        <begin position="35"/>
        <end position="193"/>
    </location>
</feature>
<accession>A0ABM8LII8</accession>
<evidence type="ECO:0000256" key="1">
    <source>
        <dbReference type="SAM" id="MobiDB-lite"/>
    </source>
</evidence>
<dbReference type="SUPFAM" id="SSF55729">
    <property type="entry name" value="Acyl-CoA N-acyltransferases (Nat)"/>
    <property type="match status" value="1"/>
</dbReference>
<evidence type="ECO:0000313" key="4">
    <source>
        <dbReference type="Proteomes" id="UP000507140"/>
    </source>
</evidence>
<dbReference type="Pfam" id="PF13302">
    <property type="entry name" value="Acetyltransf_3"/>
    <property type="match status" value="1"/>
</dbReference>